<proteinExistence type="predicted"/>
<name>K8YE61_9LEPT</name>
<comment type="subcellular location">
    <subcellularLocation>
        <location evidence="1">Cell envelope</location>
    </subcellularLocation>
</comment>
<accession>K8YE61</accession>
<evidence type="ECO:0000256" key="2">
    <source>
        <dbReference type="ARBA" id="ARBA00022729"/>
    </source>
</evidence>
<keyword evidence="2" id="KW-0732">Signal</keyword>
<reference evidence="4 5" key="1">
    <citation type="journal article" date="2012" name="Gene">
        <title>Sequence of Leptospira santarosai serovar Shermani genome and prediction of virulence-associated genes.</title>
        <authorList>
            <person name="Chou L.F."/>
            <person name="Chen Y.T."/>
            <person name="Lu C.W."/>
            <person name="Ko Y.C."/>
            <person name="Tang C.Y."/>
            <person name="Pan M.J."/>
            <person name="Tian Y.C."/>
            <person name="Chiu C.H."/>
            <person name="Hung C.C."/>
            <person name="Yang C.W."/>
        </authorList>
    </citation>
    <scope>NUCLEOTIDE SEQUENCE [LARGE SCALE GENOMIC DNA]</scope>
    <source>
        <strain evidence="4">LT 821</strain>
    </source>
</reference>
<evidence type="ECO:0000256" key="1">
    <source>
        <dbReference type="ARBA" id="ARBA00004196"/>
    </source>
</evidence>
<reference evidence="4 5" key="2">
    <citation type="journal article" date="2014" name="Emerg. Microbes Infect.">
        <title>Potential impact on kidney infection: a whole-genome analysis of Leptospira santarosai serovar Shermani.</title>
        <authorList>
            <person name="Chou L.F."/>
            <person name="Chen T.W."/>
            <person name="Ko Y.C."/>
            <person name="Pan M.J."/>
            <person name="Tian Y.C."/>
            <person name="Chiu C.H."/>
            <person name="Tang P."/>
            <person name="Hung C.C."/>
            <person name="Yang C.W."/>
        </authorList>
    </citation>
    <scope>NUCLEOTIDE SEQUENCE</scope>
    <source>
        <strain evidence="4 5">LT 821</strain>
    </source>
</reference>
<evidence type="ECO:0000259" key="3">
    <source>
        <dbReference type="Pfam" id="PF09375"/>
    </source>
</evidence>
<dbReference type="Pfam" id="PF09375">
    <property type="entry name" value="Peptidase_M75"/>
    <property type="match status" value="1"/>
</dbReference>
<sequence>MNLKKFTFPFLLSITVQALLFNCKPGEKPNDSLLSLLALGFQPTATKAQVVDRYLKLGYESYDQSYKDAVNLQTAVTAFAANGNPTPAEHANLKNLYIIARASYLVTEAFRFSSGPIDNVDVLGCGSNADGSGEEECEGVINSWPLDESAIDHHINNNAAQINYAAILAVNGDAAANNGADDNDDETAITVGWHAIEYILWGQDLSNGGINEIAGQRTANDLGNAAVDGHGARRRAYMKEVTDGLVLQLKLIRDQFEDGSRYSDALKSNPNAAITAIFQGLGKFIAGEWGGERLTGTFDGQQEEEHSCFSDTTKADFYYNAQSVLNVWSGSYELKKGTVVSTGPGLRSLFGTLSAPPITAQATKSRDVFCINLPEQTADPNYTTVCPPQSLTGRYDQIIRNTDSEYKILFDTQKLIGDTMKKTITDAAKGVGVSITDFSI</sequence>
<protein>
    <submittedName>
        <fullName evidence="4">Peptidase M75</fullName>
    </submittedName>
</protein>
<dbReference type="PATRIC" id="fig|758847.3.peg.1117"/>
<dbReference type="RefSeq" id="WP_004459020.1">
    <property type="nucleotide sequence ID" value="NZ_CP006694.1"/>
</dbReference>
<dbReference type="CDD" id="cd14657">
    <property type="entry name" value="Imelysin_IrpA-like"/>
    <property type="match status" value="1"/>
</dbReference>
<dbReference type="EMBL" id="CP006694">
    <property type="protein sequence ID" value="EKT87760.1"/>
    <property type="molecule type" value="Genomic_DNA"/>
</dbReference>
<evidence type="ECO:0000313" key="4">
    <source>
        <dbReference type="EMBL" id="EKT87760.1"/>
    </source>
</evidence>
<dbReference type="NCBIfam" id="NF047655">
    <property type="entry name" value="ImlysnLruBLepto"/>
    <property type="match status" value="1"/>
</dbReference>
<dbReference type="Gene3D" id="1.20.1420.20">
    <property type="entry name" value="M75 peptidase, HXXE motif"/>
    <property type="match status" value="1"/>
</dbReference>
<dbReference type="InterPro" id="IPR018976">
    <property type="entry name" value="Imelysin-like"/>
</dbReference>
<evidence type="ECO:0000313" key="5">
    <source>
        <dbReference type="Proteomes" id="UP000035800"/>
    </source>
</evidence>
<feature type="domain" description="Imelysin-like" evidence="3">
    <location>
        <begin position="59"/>
        <end position="350"/>
    </location>
</feature>
<dbReference type="InterPro" id="IPR038352">
    <property type="entry name" value="Imelysin_sf"/>
</dbReference>
<organism evidence="4 5">
    <name type="scientific">Leptospira santarosai serovar Shermani str. LT 821</name>
    <dbReference type="NCBI Taxonomy" id="758847"/>
    <lineage>
        <taxon>Bacteria</taxon>
        <taxon>Pseudomonadati</taxon>
        <taxon>Spirochaetota</taxon>
        <taxon>Spirochaetia</taxon>
        <taxon>Leptospirales</taxon>
        <taxon>Leptospiraceae</taxon>
        <taxon>Leptospira</taxon>
    </lineage>
</organism>
<dbReference type="STRING" id="758847.LSS_05328"/>
<dbReference type="GeneID" id="29740474"/>
<dbReference type="KEGG" id="lst:LSS_05328"/>
<gene>
    <name evidence="4" type="ORF">LSS_05328</name>
</gene>
<dbReference type="AlphaFoldDB" id="K8YE61"/>
<dbReference type="GO" id="GO:0030313">
    <property type="term" value="C:cell envelope"/>
    <property type="evidence" value="ECO:0007669"/>
    <property type="project" value="UniProtKB-SubCell"/>
</dbReference>
<dbReference type="Proteomes" id="UP000035800">
    <property type="component" value="Chromosome I"/>
</dbReference>